<dbReference type="SUPFAM" id="SSF55469">
    <property type="entry name" value="FMN-dependent nitroreductase-like"/>
    <property type="match status" value="1"/>
</dbReference>
<gene>
    <name evidence="4" type="ORF">J2S15_001996</name>
</gene>
<dbReference type="PANTHER" id="PTHR43673:SF10">
    <property type="entry name" value="NADH DEHYDROGENASE_NAD(P)H NITROREDUCTASE XCC3605-RELATED"/>
    <property type="match status" value="1"/>
</dbReference>
<dbReference type="InterPro" id="IPR029479">
    <property type="entry name" value="Nitroreductase"/>
</dbReference>
<keyword evidence="2" id="KW-0560">Oxidoreductase</keyword>
<evidence type="ECO:0000256" key="1">
    <source>
        <dbReference type="ARBA" id="ARBA00007118"/>
    </source>
</evidence>
<evidence type="ECO:0000259" key="3">
    <source>
        <dbReference type="Pfam" id="PF00881"/>
    </source>
</evidence>
<evidence type="ECO:0000313" key="4">
    <source>
        <dbReference type="EMBL" id="MDQ0361249.1"/>
    </source>
</evidence>
<dbReference type="Gene3D" id="3.40.109.10">
    <property type="entry name" value="NADH Oxidase"/>
    <property type="match status" value="1"/>
</dbReference>
<keyword evidence="5" id="KW-1185">Reference proteome</keyword>
<dbReference type="InterPro" id="IPR000415">
    <property type="entry name" value="Nitroreductase-like"/>
</dbReference>
<comment type="caution">
    <text evidence="4">The sequence shown here is derived from an EMBL/GenBank/DDBJ whole genome shotgun (WGS) entry which is preliminary data.</text>
</comment>
<comment type="similarity">
    <text evidence="1">Belongs to the nitroreductase family.</text>
</comment>
<dbReference type="PANTHER" id="PTHR43673">
    <property type="entry name" value="NAD(P)H NITROREDUCTASE YDGI-RELATED"/>
    <property type="match status" value="1"/>
</dbReference>
<reference evidence="4 5" key="1">
    <citation type="submission" date="2023-07" db="EMBL/GenBank/DDBJ databases">
        <title>Genomic Encyclopedia of Type Strains, Phase IV (KMG-IV): sequencing the most valuable type-strain genomes for metagenomic binning, comparative biology and taxonomic classification.</title>
        <authorList>
            <person name="Goeker M."/>
        </authorList>
    </citation>
    <scope>NUCLEOTIDE SEQUENCE [LARGE SCALE GENOMIC DNA]</scope>
    <source>
        <strain evidence="4 5">DSM 16784</strain>
    </source>
</reference>
<name>A0ABU0E3C6_9FIRM</name>
<dbReference type="RefSeq" id="WP_307407813.1">
    <property type="nucleotide sequence ID" value="NZ_JAUSUR010000003.1"/>
</dbReference>
<feature type="domain" description="Nitroreductase" evidence="3">
    <location>
        <begin position="7"/>
        <end position="162"/>
    </location>
</feature>
<dbReference type="Proteomes" id="UP001230220">
    <property type="component" value="Unassembled WGS sequence"/>
</dbReference>
<dbReference type="EMBL" id="JAUSUR010000003">
    <property type="protein sequence ID" value="MDQ0361249.1"/>
    <property type="molecule type" value="Genomic_DNA"/>
</dbReference>
<dbReference type="Pfam" id="PF00881">
    <property type="entry name" value="Nitroreductase"/>
    <property type="match status" value="1"/>
</dbReference>
<sequence length="184" mass="21238">MEFETVVKNRRSIRKYQDKKVESEKIEKLIESARLCQSAKNRQPWQLMILQDEEKDQVAQIMLDLFETNVYELPGYMNSSKYSAWTIKSAPLLILVFREKDEIWDLGDYVSIGAAIEHICLEAVNLDLGSVWIRDTAYTEKEICTYAGYPDLELVSAVAIGYPDEDPKARPRKAIDEIVIKKKS</sequence>
<organism evidence="4 5">
    <name type="scientific">Breznakia pachnodae</name>
    <dbReference type="NCBI Taxonomy" id="265178"/>
    <lineage>
        <taxon>Bacteria</taxon>
        <taxon>Bacillati</taxon>
        <taxon>Bacillota</taxon>
        <taxon>Erysipelotrichia</taxon>
        <taxon>Erysipelotrichales</taxon>
        <taxon>Erysipelotrichaceae</taxon>
        <taxon>Breznakia</taxon>
    </lineage>
</organism>
<protein>
    <submittedName>
        <fullName evidence="4">Nitroreductase</fullName>
    </submittedName>
</protein>
<evidence type="ECO:0000313" key="5">
    <source>
        <dbReference type="Proteomes" id="UP001230220"/>
    </source>
</evidence>
<accession>A0ABU0E3C6</accession>
<evidence type="ECO:0000256" key="2">
    <source>
        <dbReference type="ARBA" id="ARBA00023002"/>
    </source>
</evidence>
<proteinExistence type="inferred from homology"/>